<sequence>MPEFQRLRFAVAQSTVHEDPRDRSDLRERGDEIRRLMREAAVAGARLVHFPEGATCFPSKFVMSVNGPDEVGPADWSRFEWDVVEAELNAIAALAKQLRLWTVLGSVHQLTAPRRPHNSLYVISDQGRVHTRYDERTLSHTKVTWMYTPGSEPVTFEVDGLRFGCALGMDVHFPELFREYERLGVDCVLVSFAGGNPYDKVSGAEAQGHAATNSYWVSYAVPAQHGKTTPSGVISPQGDWVARCPDAVEPAIAVTELDRGKISQLAREWRRRASAEFPERVPVDHDARSNDRSAF</sequence>
<reference evidence="3 4" key="1">
    <citation type="submission" date="2024-09" db="EMBL/GenBank/DDBJ databases">
        <authorList>
            <person name="Sun Q."/>
            <person name="Mori K."/>
        </authorList>
    </citation>
    <scope>NUCLEOTIDE SEQUENCE [LARGE SCALE GENOMIC DNA]</scope>
    <source>
        <strain evidence="3 4">CGMCC 1.15906</strain>
    </source>
</reference>
<name>A0ABV6QJT6_9ACTN</name>
<evidence type="ECO:0000313" key="4">
    <source>
        <dbReference type="Proteomes" id="UP001589890"/>
    </source>
</evidence>
<protein>
    <submittedName>
        <fullName evidence="3">Carbon-nitrogen hydrolase family protein</fullName>
    </submittedName>
</protein>
<dbReference type="SUPFAM" id="SSF56317">
    <property type="entry name" value="Carbon-nitrogen hydrolase"/>
    <property type="match status" value="1"/>
</dbReference>
<dbReference type="Pfam" id="PF00795">
    <property type="entry name" value="CN_hydrolase"/>
    <property type="match status" value="1"/>
</dbReference>
<dbReference type="EMBL" id="JBHLTC010000014">
    <property type="protein sequence ID" value="MFC0624896.1"/>
    <property type="molecule type" value="Genomic_DNA"/>
</dbReference>
<comment type="caution">
    <text evidence="3">The sequence shown here is derived from an EMBL/GenBank/DDBJ whole genome shotgun (WGS) entry which is preliminary data.</text>
</comment>
<evidence type="ECO:0000256" key="1">
    <source>
        <dbReference type="ARBA" id="ARBA00022801"/>
    </source>
</evidence>
<dbReference type="InterPro" id="IPR036526">
    <property type="entry name" value="C-N_Hydrolase_sf"/>
</dbReference>
<gene>
    <name evidence="3" type="ORF">ACFFGN_12535</name>
</gene>
<dbReference type="PROSITE" id="PS50263">
    <property type="entry name" value="CN_HYDROLASE"/>
    <property type="match status" value="1"/>
</dbReference>
<dbReference type="InterPro" id="IPR050345">
    <property type="entry name" value="Aliph_Amidase/BUP"/>
</dbReference>
<organism evidence="3 4">
    <name type="scientific">Kribbella deserti</name>
    <dbReference type="NCBI Taxonomy" id="1926257"/>
    <lineage>
        <taxon>Bacteria</taxon>
        <taxon>Bacillati</taxon>
        <taxon>Actinomycetota</taxon>
        <taxon>Actinomycetes</taxon>
        <taxon>Propionibacteriales</taxon>
        <taxon>Kribbellaceae</taxon>
        <taxon>Kribbella</taxon>
    </lineage>
</organism>
<accession>A0ABV6QJT6</accession>
<evidence type="ECO:0000259" key="2">
    <source>
        <dbReference type="PROSITE" id="PS50263"/>
    </source>
</evidence>
<dbReference type="Gene3D" id="3.60.110.10">
    <property type="entry name" value="Carbon-nitrogen hydrolase"/>
    <property type="match status" value="1"/>
</dbReference>
<keyword evidence="4" id="KW-1185">Reference proteome</keyword>
<dbReference type="RefSeq" id="WP_380046739.1">
    <property type="nucleotide sequence ID" value="NZ_JBHLTC010000014.1"/>
</dbReference>
<dbReference type="PANTHER" id="PTHR43674:SF16">
    <property type="entry name" value="CARBON-NITROGEN FAMILY, PUTATIVE (AFU_ORTHOLOGUE AFUA_5G02350)-RELATED"/>
    <property type="match status" value="1"/>
</dbReference>
<dbReference type="Proteomes" id="UP001589890">
    <property type="component" value="Unassembled WGS sequence"/>
</dbReference>
<proteinExistence type="predicted"/>
<dbReference type="GO" id="GO:0016787">
    <property type="term" value="F:hydrolase activity"/>
    <property type="evidence" value="ECO:0007669"/>
    <property type="project" value="UniProtKB-KW"/>
</dbReference>
<dbReference type="InterPro" id="IPR003010">
    <property type="entry name" value="C-N_Hydrolase"/>
</dbReference>
<evidence type="ECO:0000313" key="3">
    <source>
        <dbReference type="EMBL" id="MFC0624896.1"/>
    </source>
</evidence>
<dbReference type="PANTHER" id="PTHR43674">
    <property type="entry name" value="NITRILASE C965.09-RELATED"/>
    <property type="match status" value="1"/>
</dbReference>
<dbReference type="CDD" id="cd07197">
    <property type="entry name" value="nitrilase"/>
    <property type="match status" value="1"/>
</dbReference>
<feature type="domain" description="CN hydrolase" evidence="2">
    <location>
        <begin position="7"/>
        <end position="259"/>
    </location>
</feature>
<keyword evidence="1 3" id="KW-0378">Hydrolase</keyword>